<reference evidence="2 3" key="1">
    <citation type="submission" date="2018-08" db="EMBL/GenBank/DDBJ databases">
        <title>Chryseobacterium nematophagum: a novel matrix digesting pathogen of nematodes.</title>
        <authorList>
            <person name="Page A."/>
            <person name="Roberts M."/>
            <person name="Felix M.-A."/>
            <person name="Weir W."/>
        </authorList>
    </citation>
    <scope>NUCLEOTIDE SEQUENCE [LARGE SCALE GENOMIC DNA]</scope>
    <source>
        <strain evidence="2 3">JUb275</strain>
    </source>
</reference>
<feature type="domain" description="HTH cro/C1-type" evidence="1">
    <location>
        <begin position="77"/>
        <end position="132"/>
    </location>
</feature>
<sequence>MIKNEKQYTVSKSRKSDLEESLLKIKSRKITDFDIIMIDALESQIGSIEKEILEYVRLKEEKPLIIYSKIEDLPKALIKARIVKGLTHKDIANLLGIKEQQIQRYEAEEYSSAKFERIIEIANLMDIRFDNTKVNIDEKLVLKSSNASLAERLTIKLHTNKSPLLPIYI</sequence>
<evidence type="ECO:0000259" key="1">
    <source>
        <dbReference type="PROSITE" id="PS50943"/>
    </source>
</evidence>
<evidence type="ECO:0000313" key="3">
    <source>
        <dbReference type="Proteomes" id="UP000267524"/>
    </source>
</evidence>
<dbReference type="Gene3D" id="1.10.260.40">
    <property type="entry name" value="lambda repressor-like DNA-binding domains"/>
    <property type="match status" value="1"/>
</dbReference>
<evidence type="ECO:0000313" key="2">
    <source>
        <dbReference type="EMBL" id="RMZ58448.1"/>
    </source>
</evidence>
<protein>
    <submittedName>
        <fullName evidence="2">XRE family transcriptional regulator</fullName>
    </submittedName>
</protein>
<dbReference type="CDD" id="cd00093">
    <property type="entry name" value="HTH_XRE"/>
    <property type="match status" value="1"/>
</dbReference>
<accession>A0A3M7L6T7</accession>
<dbReference type="AlphaFoldDB" id="A0A3M7L6T7"/>
<dbReference type="SMART" id="SM00530">
    <property type="entry name" value="HTH_XRE"/>
    <property type="match status" value="1"/>
</dbReference>
<dbReference type="InterPro" id="IPR010982">
    <property type="entry name" value="Lambda_DNA-bd_dom_sf"/>
</dbReference>
<dbReference type="GO" id="GO:0003677">
    <property type="term" value="F:DNA binding"/>
    <property type="evidence" value="ECO:0007669"/>
    <property type="project" value="InterPro"/>
</dbReference>
<proteinExistence type="predicted"/>
<dbReference type="EMBL" id="QWIV01000014">
    <property type="protein sequence ID" value="RMZ58448.1"/>
    <property type="molecule type" value="Genomic_DNA"/>
</dbReference>
<dbReference type="Pfam" id="PF01381">
    <property type="entry name" value="HTH_3"/>
    <property type="match status" value="1"/>
</dbReference>
<dbReference type="Proteomes" id="UP000267524">
    <property type="component" value="Unassembled WGS sequence"/>
</dbReference>
<gene>
    <name evidence="2" type="ORF">D1632_12570</name>
</gene>
<organism evidence="2 3">
    <name type="scientific">Chryseobacterium nematophagum</name>
    <dbReference type="NCBI Taxonomy" id="2305228"/>
    <lineage>
        <taxon>Bacteria</taxon>
        <taxon>Pseudomonadati</taxon>
        <taxon>Bacteroidota</taxon>
        <taxon>Flavobacteriia</taxon>
        <taxon>Flavobacteriales</taxon>
        <taxon>Weeksellaceae</taxon>
        <taxon>Chryseobacterium group</taxon>
        <taxon>Chryseobacterium</taxon>
    </lineage>
</organism>
<dbReference type="PROSITE" id="PS50943">
    <property type="entry name" value="HTH_CROC1"/>
    <property type="match status" value="1"/>
</dbReference>
<comment type="caution">
    <text evidence="2">The sequence shown here is derived from an EMBL/GenBank/DDBJ whole genome shotgun (WGS) entry which is preliminary data.</text>
</comment>
<keyword evidence="3" id="KW-1185">Reference proteome</keyword>
<dbReference type="SUPFAM" id="SSF47413">
    <property type="entry name" value="lambda repressor-like DNA-binding domains"/>
    <property type="match status" value="1"/>
</dbReference>
<name>A0A3M7L6T7_9FLAO</name>
<dbReference type="RefSeq" id="WP_122547600.1">
    <property type="nucleotide sequence ID" value="NZ_QWIV01000014.1"/>
</dbReference>
<dbReference type="InterPro" id="IPR001387">
    <property type="entry name" value="Cro/C1-type_HTH"/>
</dbReference>